<organism evidence="11 12">
    <name type="scientific">Marinospirillum celere</name>
    <dbReference type="NCBI Taxonomy" id="1122252"/>
    <lineage>
        <taxon>Bacteria</taxon>
        <taxon>Pseudomonadati</taxon>
        <taxon>Pseudomonadota</taxon>
        <taxon>Gammaproteobacteria</taxon>
        <taxon>Oceanospirillales</taxon>
        <taxon>Oceanospirillaceae</taxon>
        <taxon>Marinospirillum</taxon>
    </lineage>
</organism>
<reference evidence="11 12" key="1">
    <citation type="submission" date="2016-10" db="EMBL/GenBank/DDBJ databases">
        <authorList>
            <person name="de Groot N.N."/>
        </authorList>
    </citation>
    <scope>NUCLEOTIDE SEQUENCE [LARGE SCALE GENOMIC DNA]</scope>
    <source>
        <strain evidence="11 12">DSM 18438</strain>
    </source>
</reference>
<keyword evidence="6 9" id="KW-1133">Transmembrane helix</keyword>
<dbReference type="EMBL" id="FOLH01000004">
    <property type="protein sequence ID" value="SFC31694.1"/>
    <property type="molecule type" value="Genomic_DNA"/>
</dbReference>
<dbReference type="Gene3D" id="3.10.580.10">
    <property type="entry name" value="CBS-domain"/>
    <property type="match status" value="1"/>
</dbReference>
<feature type="transmembrane region" description="Helical" evidence="9">
    <location>
        <begin position="310"/>
        <end position="328"/>
    </location>
</feature>
<keyword evidence="7 9" id="KW-0472">Membrane</keyword>
<evidence type="ECO:0000256" key="3">
    <source>
        <dbReference type="ARBA" id="ARBA00022448"/>
    </source>
</evidence>
<dbReference type="Proteomes" id="UP000199058">
    <property type="component" value="Unassembled WGS sequence"/>
</dbReference>
<dbReference type="InterPro" id="IPR006668">
    <property type="entry name" value="Mg_transptr_MgtE_intracell_dom"/>
</dbReference>
<feature type="transmembrane region" description="Helical" evidence="9">
    <location>
        <begin position="422"/>
        <end position="445"/>
    </location>
</feature>
<sequence>MTYEEVTVALHDAISKDDTLLIENLIAELQLADLAEFLLHETSEATLKLLTHLPLEQRAEAFAYLEHSKQAEIAEQMSEVGLTQLFTRMNSDERADLFNLLNEDRQQSVLRRLAKEEREDLRRLASYEEGTTGAIMTSDYVTVPAEVTVSKALEIVRQTAPNAETIYQIYIQDSEQRLVGTVSLRQLILAKPGADLDQLMTTDLVTINVHEAQEEAARKISRYDILALPVLDDHERLVGIVTYDDAMDVAEQEATEDMHKGASVGPLDESFGKASIFNLYKRRVNWLVLLVFANILSGAGIAFYEETIETYVVLVFFLPLLVASGGNAGSQASTLMIRGLATGDVGARDWGKLLGRELLVSVSLGLTMAATIAGIGFWRGGWDIAQVVAYSMLAIVIVGSMIGMSLPFVLNKLGWDPATASAPLVTSIADIVGVLIYFAIATSILNIGMA</sequence>
<dbReference type="InterPro" id="IPR046342">
    <property type="entry name" value="CBS_dom_sf"/>
</dbReference>
<comment type="subunit">
    <text evidence="9">Homodimer.</text>
</comment>
<dbReference type="SUPFAM" id="SSF158791">
    <property type="entry name" value="MgtE N-terminal domain-like"/>
    <property type="match status" value="1"/>
</dbReference>
<evidence type="ECO:0000256" key="1">
    <source>
        <dbReference type="ARBA" id="ARBA00004141"/>
    </source>
</evidence>
<keyword evidence="3 9" id="KW-0813">Transport</keyword>
<dbReference type="PROSITE" id="PS51371">
    <property type="entry name" value="CBS"/>
    <property type="match status" value="2"/>
</dbReference>
<evidence type="ECO:0000256" key="8">
    <source>
        <dbReference type="PROSITE-ProRule" id="PRU00703"/>
    </source>
</evidence>
<dbReference type="InterPro" id="IPR006669">
    <property type="entry name" value="MgtE_transporter"/>
</dbReference>
<keyword evidence="12" id="KW-1185">Reference proteome</keyword>
<feature type="transmembrane region" description="Helical" evidence="9">
    <location>
        <begin position="358"/>
        <end position="378"/>
    </location>
</feature>
<name>A0A1I1I663_9GAMM</name>
<dbReference type="GO" id="GO:0046872">
    <property type="term" value="F:metal ion binding"/>
    <property type="evidence" value="ECO:0007669"/>
    <property type="project" value="UniProtKB-KW"/>
</dbReference>
<dbReference type="InterPro" id="IPR000644">
    <property type="entry name" value="CBS_dom"/>
</dbReference>
<dbReference type="InterPro" id="IPR036739">
    <property type="entry name" value="SLC41_membr_dom_sf"/>
</dbReference>
<dbReference type="InterPro" id="IPR038076">
    <property type="entry name" value="MgtE_N_sf"/>
</dbReference>
<dbReference type="SMART" id="SM00116">
    <property type="entry name" value="CBS"/>
    <property type="match status" value="2"/>
</dbReference>
<dbReference type="SUPFAM" id="SSF54631">
    <property type="entry name" value="CBS-domain pair"/>
    <property type="match status" value="1"/>
</dbReference>
<keyword evidence="4 9" id="KW-0812">Transmembrane</keyword>
<feature type="domain" description="CBS" evidence="10">
    <location>
        <begin position="200"/>
        <end position="256"/>
    </location>
</feature>
<proteinExistence type="inferred from homology"/>
<dbReference type="SUPFAM" id="SSF161093">
    <property type="entry name" value="MgtE membrane domain-like"/>
    <property type="match status" value="1"/>
</dbReference>
<evidence type="ECO:0000256" key="5">
    <source>
        <dbReference type="ARBA" id="ARBA00022842"/>
    </source>
</evidence>
<evidence type="ECO:0000313" key="12">
    <source>
        <dbReference type="Proteomes" id="UP000199058"/>
    </source>
</evidence>
<dbReference type="Gene3D" id="1.10.357.20">
    <property type="entry name" value="SLC41 divalent cation transporters, integral membrane domain"/>
    <property type="match status" value="1"/>
</dbReference>
<evidence type="ECO:0000259" key="10">
    <source>
        <dbReference type="PROSITE" id="PS51371"/>
    </source>
</evidence>
<dbReference type="Pfam" id="PF03448">
    <property type="entry name" value="MgtE_N"/>
    <property type="match status" value="1"/>
</dbReference>
<dbReference type="Gene3D" id="1.25.60.10">
    <property type="entry name" value="MgtE N-terminal domain-like"/>
    <property type="match status" value="1"/>
</dbReference>
<dbReference type="PANTHER" id="PTHR41394:SF8">
    <property type="entry name" value="MAGNESIUM TRANSPORTER MGTE"/>
    <property type="match status" value="1"/>
</dbReference>
<evidence type="ECO:0000256" key="7">
    <source>
        <dbReference type="ARBA" id="ARBA00023136"/>
    </source>
</evidence>
<comment type="subcellular location">
    <subcellularLocation>
        <location evidence="9">Cell membrane</location>
        <topology evidence="9">Multi-pass membrane protein</topology>
    </subcellularLocation>
    <subcellularLocation>
        <location evidence="1">Membrane</location>
        <topology evidence="1">Multi-pass membrane protein</topology>
    </subcellularLocation>
</comment>
<feature type="transmembrane region" description="Helical" evidence="9">
    <location>
        <begin position="284"/>
        <end position="304"/>
    </location>
</feature>
<feature type="domain" description="CBS" evidence="10">
    <location>
        <begin position="136"/>
        <end position="198"/>
    </location>
</feature>
<evidence type="ECO:0000256" key="4">
    <source>
        <dbReference type="ARBA" id="ARBA00022692"/>
    </source>
</evidence>
<comment type="similarity">
    <text evidence="2 9">Belongs to the SLC41A transporter family.</text>
</comment>
<dbReference type="STRING" id="1122252.SAMN05660443_2224"/>
<keyword evidence="5 9" id="KW-0460">Magnesium</keyword>
<dbReference type="InterPro" id="IPR006667">
    <property type="entry name" value="SLC41_membr_dom"/>
</dbReference>
<comment type="function">
    <text evidence="9">Acts as a magnesium transporter.</text>
</comment>
<dbReference type="GO" id="GO:0005886">
    <property type="term" value="C:plasma membrane"/>
    <property type="evidence" value="ECO:0007669"/>
    <property type="project" value="UniProtKB-SubCell"/>
</dbReference>
<gene>
    <name evidence="11" type="ORF">SAMN05660443_2224</name>
</gene>
<dbReference type="RefSeq" id="WP_091963457.1">
    <property type="nucleotide sequence ID" value="NZ_FOLH01000004.1"/>
</dbReference>
<evidence type="ECO:0000256" key="6">
    <source>
        <dbReference type="ARBA" id="ARBA00022989"/>
    </source>
</evidence>
<keyword evidence="9" id="KW-0479">Metal-binding</keyword>
<dbReference type="Pfam" id="PF00571">
    <property type="entry name" value="CBS"/>
    <property type="match status" value="2"/>
</dbReference>
<evidence type="ECO:0000256" key="9">
    <source>
        <dbReference type="RuleBase" id="RU362011"/>
    </source>
</evidence>
<dbReference type="PANTHER" id="PTHR41394">
    <property type="entry name" value="MAGNESIUM TRANSPORTER MGTE"/>
    <property type="match status" value="1"/>
</dbReference>
<dbReference type="SMART" id="SM00924">
    <property type="entry name" value="MgtE_N"/>
    <property type="match status" value="1"/>
</dbReference>
<protein>
    <recommendedName>
        <fullName evidence="9">Magnesium transporter MgtE</fullName>
    </recommendedName>
</protein>
<evidence type="ECO:0000256" key="2">
    <source>
        <dbReference type="ARBA" id="ARBA00009749"/>
    </source>
</evidence>
<accession>A0A1I1I663</accession>
<dbReference type="Pfam" id="PF01769">
    <property type="entry name" value="MgtE"/>
    <property type="match status" value="1"/>
</dbReference>
<evidence type="ECO:0000313" key="11">
    <source>
        <dbReference type="EMBL" id="SFC31694.1"/>
    </source>
</evidence>
<keyword evidence="8" id="KW-0129">CBS domain</keyword>
<feature type="transmembrane region" description="Helical" evidence="9">
    <location>
        <begin position="384"/>
        <end position="410"/>
    </location>
</feature>
<dbReference type="AlphaFoldDB" id="A0A1I1I663"/>
<dbReference type="CDD" id="cd04606">
    <property type="entry name" value="CBS_pair_Mg_transporter"/>
    <property type="match status" value="1"/>
</dbReference>
<dbReference type="OrthoDB" id="9790355at2"/>
<dbReference type="GO" id="GO:0015095">
    <property type="term" value="F:magnesium ion transmembrane transporter activity"/>
    <property type="evidence" value="ECO:0007669"/>
    <property type="project" value="UniProtKB-UniRule"/>
</dbReference>
<dbReference type="NCBIfam" id="TIGR00400">
    <property type="entry name" value="mgtE"/>
    <property type="match status" value="1"/>
</dbReference>
<keyword evidence="9" id="KW-1003">Cell membrane</keyword>